<accession>A0A081DGC9</accession>
<evidence type="ECO:0000256" key="1">
    <source>
        <dbReference type="SAM" id="SignalP"/>
    </source>
</evidence>
<dbReference type="Proteomes" id="UP000028980">
    <property type="component" value="Unassembled WGS sequence"/>
</dbReference>
<evidence type="ECO:0000259" key="2">
    <source>
        <dbReference type="SMART" id="SM00245"/>
    </source>
</evidence>
<dbReference type="GO" id="GO:0030288">
    <property type="term" value="C:outer membrane-bounded periplasmic space"/>
    <property type="evidence" value="ECO:0007669"/>
    <property type="project" value="TreeGrafter"/>
</dbReference>
<sequence>MMKSYKNIILLCLTVLMTVSCFKDNDDNFASSTSIKNFVYRGMNAFYLYKPDVPELADDRFATVPELEEFHSIYDTPEAFFESLVFDRSLTDRFSVIVSDYIALEQLFAGTTLNNGMEFGLVGETGSASNVWGGYVRYVLPNSSASTQGVARGMIFNQIDGIQLTRDNFSVLLGQDSYTIGLADLNAGVATSNGMTITLDKTSLTENPVFRTAIIDQGSQKIGYLMYNSFTSNFDEQLNDAFGTLQSAGVTHLVLDLRYNGGGSVNTSIILGSLIAGQPTTDVFSTEEWNPDVQEFFENNQPDRLTNFFKTTTNAGTALNTLGLSKVHVITTGSSASASELVIAALEPYVDVIQVGDDTAGKFQASITLYDSSDFGRSGANPAHRYALQPLVLKSINSAGFTDYFNGLAPDIALREDFENLGILGDINEPLLAACLQDIMANGRPSFNKSSIQYDELSGSMELKPFSQEMWKETELGDYLISQ</sequence>
<dbReference type="Pfam" id="PF03572">
    <property type="entry name" value="Peptidase_S41"/>
    <property type="match status" value="1"/>
</dbReference>
<name>A0A081DGC9_NONUL</name>
<dbReference type="CDD" id="cd07561">
    <property type="entry name" value="Peptidase_S41_CPP_like"/>
    <property type="match status" value="1"/>
</dbReference>
<dbReference type="InterPro" id="IPR005151">
    <property type="entry name" value="Tail-specific_protease"/>
</dbReference>
<dbReference type="SMART" id="SM00245">
    <property type="entry name" value="TSPc"/>
    <property type="match status" value="1"/>
</dbReference>
<dbReference type="EMBL" id="BBLG01000016">
    <property type="protein sequence ID" value="GAK77975.1"/>
    <property type="molecule type" value="Genomic_DNA"/>
</dbReference>
<protein>
    <submittedName>
        <fullName evidence="3">Carboxyl-terminal protease</fullName>
    </submittedName>
</protein>
<feature type="domain" description="Tail specific protease" evidence="2">
    <location>
        <begin position="192"/>
        <end position="415"/>
    </location>
</feature>
<keyword evidence="1" id="KW-0732">Signal</keyword>
<keyword evidence="3" id="KW-0645">Protease</keyword>
<evidence type="ECO:0000313" key="3">
    <source>
        <dbReference type="EMBL" id="GAK77975.1"/>
    </source>
</evidence>
<dbReference type="GO" id="GO:0004175">
    <property type="term" value="F:endopeptidase activity"/>
    <property type="evidence" value="ECO:0007669"/>
    <property type="project" value="TreeGrafter"/>
</dbReference>
<dbReference type="PROSITE" id="PS51257">
    <property type="entry name" value="PROKAR_LIPOPROTEIN"/>
    <property type="match status" value="1"/>
</dbReference>
<dbReference type="PANTHER" id="PTHR32060:SF30">
    <property type="entry name" value="CARBOXY-TERMINAL PROCESSING PROTEASE CTPA"/>
    <property type="match status" value="1"/>
</dbReference>
<keyword evidence="3" id="KW-0378">Hydrolase</keyword>
<dbReference type="Gene3D" id="3.90.226.10">
    <property type="entry name" value="2-enoyl-CoA Hydratase, Chain A, domain 1"/>
    <property type="match status" value="1"/>
</dbReference>
<dbReference type="AlphaFoldDB" id="A0A081DGC9"/>
<evidence type="ECO:0000313" key="4">
    <source>
        <dbReference type="Proteomes" id="UP000028980"/>
    </source>
</evidence>
<reference evidence="3 4" key="1">
    <citation type="journal article" date="2014" name="Genome Announc.">
        <title>Draft Genome Sequences of Marine Flavobacterium Nonlabens Strains NR17, NR24, NR27, NR32, NR33, and Ara13.</title>
        <authorList>
            <person name="Nakanishi M."/>
            <person name="Meirelles P."/>
            <person name="Suzuki R."/>
            <person name="Takatani N."/>
            <person name="Mino S."/>
            <person name="Suda W."/>
            <person name="Oshima K."/>
            <person name="Hattori M."/>
            <person name="Ohkuma M."/>
            <person name="Hosokawa M."/>
            <person name="Miyashita K."/>
            <person name="Thompson F.L."/>
            <person name="Niwa A."/>
            <person name="Sawabe T."/>
            <person name="Sawabe T."/>
        </authorList>
    </citation>
    <scope>NUCLEOTIDE SEQUENCE [LARGE SCALE GENOMIC DNA]</scope>
    <source>
        <strain evidence="4">JCM19296</strain>
    </source>
</reference>
<comment type="caution">
    <text evidence="3">The sequence shown here is derived from an EMBL/GenBank/DDBJ whole genome shotgun (WGS) entry which is preliminary data.</text>
</comment>
<dbReference type="PANTHER" id="PTHR32060">
    <property type="entry name" value="TAIL-SPECIFIC PROTEASE"/>
    <property type="match status" value="1"/>
</dbReference>
<dbReference type="GO" id="GO:0007165">
    <property type="term" value="P:signal transduction"/>
    <property type="evidence" value="ECO:0007669"/>
    <property type="project" value="TreeGrafter"/>
</dbReference>
<dbReference type="SUPFAM" id="SSF52096">
    <property type="entry name" value="ClpP/crotonase"/>
    <property type="match status" value="1"/>
</dbReference>
<proteinExistence type="predicted"/>
<dbReference type="GO" id="GO:0008236">
    <property type="term" value="F:serine-type peptidase activity"/>
    <property type="evidence" value="ECO:0007669"/>
    <property type="project" value="InterPro"/>
</dbReference>
<dbReference type="Pfam" id="PF18294">
    <property type="entry name" value="Pept_S41_N"/>
    <property type="match status" value="1"/>
</dbReference>
<gene>
    <name evidence="3" type="ORF">JCM19296_3584</name>
</gene>
<feature type="signal peptide" evidence="1">
    <location>
        <begin position="1"/>
        <end position="22"/>
    </location>
</feature>
<dbReference type="Gene3D" id="3.30.750.170">
    <property type="match status" value="1"/>
</dbReference>
<dbReference type="Gene3D" id="2.30.42.10">
    <property type="match status" value="1"/>
</dbReference>
<feature type="chain" id="PRO_5001756696" evidence="1">
    <location>
        <begin position="23"/>
        <end position="483"/>
    </location>
</feature>
<organism evidence="3 4">
    <name type="scientific">Nonlabens ulvanivorans</name>
    <name type="common">Persicivirga ulvanivorans</name>
    <dbReference type="NCBI Taxonomy" id="906888"/>
    <lineage>
        <taxon>Bacteria</taxon>
        <taxon>Pseudomonadati</taxon>
        <taxon>Bacteroidota</taxon>
        <taxon>Flavobacteriia</taxon>
        <taxon>Flavobacteriales</taxon>
        <taxon>Flavobacteriaceae</taxon>
        <taxon>Nonlabens</taxon>
    </lineage>
</organism>
<dbReference type="GO" id="GO:0006508">
    <property type="term" value="P:proteolysis"/>
    <property type="evidence" value="ECO:0007669"/>
    <property type="project" value="UniProtKB-KW"/>
</dbReference>
<dbReference type="InterPro" id="IPR036034">
    <property type="entry name" value="PDZ_sf"/>
</dbReference>
<dbReference type="InterPro" id="IPR029045">
    <property type="entry name" value="ClpP/crotonase-like_dom_sf"/>
</dbReference>
<dbReference type="InterPro" id="IPR041613">
    <property type="entry name" value="Pept_S41_N"/>
</dbReference>